<dbReference type="RefSeq" id="WP_009115128.1">
    <property type="nucleotide sequence ID" value="NZ_CP034036.1"/>
</dbReference>
<dbReference type="Gene3D" id="3.30.70.360">
    <property type="match status" value="1"/>
</dbReference>
<dbReference type="PANTHER" id="PTHR32494:SF5">
    <property type="entry name" value="ALLANTOATE AMIDOHYDROLASE"/>
    <property type="match status" value="1"/>
</dbReference>
<evidence type="ECO:0000313" key="6">
    <source>
        <dbReference type="Proteomes" id="UP000295985"/>
    </source>
</evidence>
<evidence type="ECO:0000313" key="7">
    <source>
        <dbReference type="Proteomes" id="UP000303847"/>
    </source>
</evidence>
<dbReference type="InterPro" id="IPR001261">
    <property type="entry name" value="ArgE/DapE_CS"/>
</dbReference>
<dbReference type="AlphaFoldDB" id="A0A2U1ULP7"/>
<dbReference type="NCBIfam" id="TIGR01879">
    <property type="entry name" value="hydantase"/>
    <property type="match status" value="1"/>
</dbReference>
<comment type="cofactor">
    <cofactor evidence="3">
        <name>Zn(2+)</name>
        <dbReference type="ChEBI" id="CHEBI:29105"/>
    </cofactor>
    <text evidence="3">Binds 2 Zn(2+) ions per subunit.</text>
</comment>
<dbReference type="Gene3D" id="3.40.630.10">
    <property type="entry name" value="Zn peptidases"/>
    <property type="match status" value="1"/>
</dbReference>
<dbReference type="InterPro" id="IPR010158">
    <property type="entry name" value="Amidase_Cbmase"/>
</dbReference>
<evidence type="ECO:0000256" key="3">
    <source>
        <dbReference type="PIRSR" id="PIRSR001235-1"/>
    </source>
</evidence>
<dbReference type="EMBL" id="CP034036">
    <property type="protein sequence ID" value="QCR06743.1"/>
    <property type="molecule type" value="Genomic_DNA"/>
</dbReference>
<dbReference type="PROSITE" id="PS00758">
    <property type="entry name" value="ARGE_DAPE_CPG2_1"/>
    <property type="match status" value="1"/>
</dbReference>
<feature type="binding site" evidence="3">
    <location>
        <position position="190"/>
    </location>
    <ligand>
        <name>Zn(2+)</name>
        <dbReference type="ChEBI" id="CHEBI:29105"/>
        <label>1</label>
    </ligand>
</feature>
<gene>
    <name evidence="4" type="ORF">DDT54_16615</name>
    <name evidence="5" type="ORF">EH206_22900</name>
</gene>
<dbReference type="Proteomes" id="UP000303847">
    <property type="component" value="Chromosome"/>
</dbReference>
<dbReference type="SUPFAM" id="SSF53187">
    <property type="entry name" value="Zn-dependent exopeptidases"/>
    <property type="match status" value="1"/>
</dbReference>
<dbReference type="OrthoDB" id="9808195at2"/>
<dbReference type="SUPFAM" id="SSF55031">
    <property type="entry name" value="Bacterial exopeptidase dimerisation domain"/>
    <property type="match status" value="1"/>
</dbReference>
<feature type="binding site" evidence="3">
    <location>
        <position position="83"/>
    </location>
    <ligand>
        <name>Zn(2+)</name>
        <dbReference type="ChEBI" id="CHEBI:29105"/>
        <label>1</label>
    </ligand>
</feature>
<reference evidence="5 7" key="2">
    <citation type="submission" date="2018-11" db="EMBL/GenBank/DDBJ databases">
        <title>Genome sequences of Brenneria nigrifluens and Brenneria rubrifaciens.</title>
        <authorList>
            <person name="Poret-Peterson A.T."/>
            <person name="McClean A.E."/>
            <person name="Kluepfel D.A."/>
        </authorList>
    </citation>
    <scope>NUCLEOTIDE SEQUENCE [LARGE SCALE GENOMIC DNA]</scope>
    <source>
        <strain evidence="5 7">ATCC 13028</strain>
    </source>
</reference>
<feature type="binding site" evidence="3">
    <location>
        <position position="129"/>
    </location>
    <ligand>
        <name>Zn(2+)</name>
        <dbReference type="ChEBI" id="CHEBI:29105"/>
        <label>2</label>
    </ligand>
</feature>
<dbReference type="Proteomes" id="UP000295985">
    <property type="component" value="Unassembled WGS sequence"/>
</dbReference>
<protein>
    <submittedName>
        <fullName evidence="4">Zn-dependent hydrolase</fullName>
    </submittedName>
</protein>
<dbReference type="NCBIfam" id="NF006771">
    <property type="entry name" value="PRK09290.1-5"/>
    <property type="match status" value="1"/>
</dbReference>
<feature type="binding site" evidence="3">
    <location>
        <position position="94"/>
    </location>
    <ligand>
        <name>Zn(2+)</name>
        <dbReference type="ChEBI" id="CHEBI:29105"/>
        <label>2</label>
    </ligand>
</feature>
<feature type="binding site" evidence="3">
    <location>
        <position position="382"/>
    </location>
    <ligand>
        <name>Zn(2+)</name>
        <dbReference type="ChEBI" id="CHEBI:29105"/>
        <label>2</label>
    </ligand>
</feature>
<keyword evidence="7" id="KW-1185">Reference proteome</keyword>
<proteinExistence type="inferred from homology"/>
<dbReference type="NCBIfam" id="NF006769">
    <property type="entry name" value="PRK09290.1-3"/>
    <property type="match status" value="1"/>
</dbReference>
<keyword evidence="2 4" id="KW-0378">Hydrolase</keyword>
<dbReference type="GO" id="GO:0046872">
    <property type="term" value="F:metal ion binding"/>
    <property type="evidence" value="ECO:0007669"/>
    <property type="project" value="UniProtKB-KW"/>
</dbReference>
<accession>A0A2U1ULP7</accession>
<dbReference type="EMBL" id="QDKK01000030">
    <property type="protein sequence ID" value="PWC22605.1"/>
    <property type="molecule type" value="Genomic_DNA"/>
</dbReference>
<reference evidence="4 6" key="1">
    <citation type="submission" date="2018-04" db="EMBL/GenBank/DDBJ databases">
        <title>Brenneria corticis sp.nov.</title>
        <authorList>
            <person name="Li Y."/>
        </authorList>
    </citation>
    <scope>NUCLEOTIDE SEQUENCE [LARGE SCALE GENOMIC DNA]</scope>
    <source>
        <strain evidence="4 6">LMG 2694</strain>
    </source>
</reference>
<dbReference type="PANTHER" id="PTHR32494">
    <property type="entry name" value="ALLANTOATE DEIMINASE-RELATED"/>
    <property type="match status" value="1"/>
</dbReference>
<evidence type="ECO:0000256" key="2">
    <source>
        <dbReference type="ARBA" id="ARBA00022801"/>
    </source>
</evidence>
<sequence length="411" mass="43444">MTGDLCINGERLMASLYELGKIGALPQGGVCRLALSEEDRQGRDWVVARMRALGLDITVDAIGNTVGVYPGLTDGPAVMMGSHIDTVATGGLYDGNYGVLSGLEVIATLKDAGLHLRRPIAAAFFTNEEGSRFQPDMMGSLVYQGGLALETALATRGIDGVAVGDALRQIGYDGPAPVGNNRVDSYFELHIEQGPVLDEEGLAIGVVEGVQGISWSEFQLQGVANHAGTTPMRLRRDAGYVAARIGVFARQLAQELGGDQVATVGHAVFSPNLVNVIPDTVTLTVDLRNTDAEALYQAEQRLWAFAAQAAEEEGVALLRKTLARFEPTPFAPEMVALVAAQARERGLPSRRMPSGAGHDAQIMAAMCPAGMIFVPSRAGLSHNTQEFTAPQDLIAGANVLLGAVIQRADRA</sequence>
<feature type="binding site" evidence="3">
    <location>
        <position position="94"/>
    </location>
    <ligand>
        <name>Zn(2+)</name>
        <dbReference type="ChEBI" id="CHEBI:29105"/>
        <label>1</label>
    </ligand>
</feature>
<dbReference type="InterPro" id="IPR036264">
    <property type="entry name" value="Bact_exopeptidase_dim_dom"/>
</dbReference>
<dbReference type="InterPro" id="IPR002933">
    <property type="entry name" value="Peptidase_M20"/>
</dbReference>
<name>A0A2U1ULP7_9GAMM</name>
<dbReference type="CDD" id="cd03884">
    <property type="entry name" value="M20_bAS"/>
    <property type="match status" value="1"/>
</dbReference>
<evidence type="ECO:0000313" key="4">
    <source>
        <dbReference type="EMBL" id="PWC22605.1"/>
    </source>
</evidence>
<keyword evidence="3" id="KW-0862">Zinc</keyword>
<dbReference type="Pfam" id="PF01546">
    <property type="entry name" value="Peptidase_M20"/>
    <property type="match status" value="1"/>
</dbReference>
<keyword evidence="3" id="KW-0479">Metal-binding</keyword>
<organism evidence="4 6">
    <name type="scientific">Brenneria nigrifluens DSM 30175 = ATCC 13028</name>
    <dbReference type="NCBI Taxonomy" id="1121120"/>
    <lineage>
        <taxon>Bacteria</taxon>
        <taxon>Pseudomonadati</taxon>
        <taxon>Pseudomonadota</taxon>
        <taxon>Gammaproteobacteria</taxon>
        <taxon>Enterobacterales</taxon>
        <taxon>Pectobacteriaceae</taxon>
        <taxon>Brenneria</taxon>
    </lineage>
</organism>
<dbReference type="GO" id="GO:0016813">
    <property type="term" value="F:hydrolase activity, acting on carbon-nitrogen (but not peptide) bonds, in linear amidines"/>
    <property type="evidence" value="ECO:0007669"/>
    <property type="project" value="InterPro"/>
</dbReference>
<dbReference type="PIRSF" id="PIRSF001235">
    <property type="entry name" value="Amidase_carbamoylase"/>
    <property type="match status" value="1"/>
</dbReference>
<comment type="similarity">
    <text evidence="1">Belongs to the peptidase M20 family.</text>
</comment>
<evidence type="ECO:0000256" key="1">
    <source>
        <dbReference type="ARBA" id="ARBA00006153"/>
    </source>
</evidence>
<evidence type="ECO:0000313" key="5">
    <source>
        <dbReference type="EMBL" id="QCR06743.1"/>
    </source>
</evidence>